<dbReference type="Proteomes" id="UP000015104">
    <property type="component" value="Unassembled WGS sequence"/>
</dbReference>
<organism evidence="1 2">
    <name type="scientific">Tetranychus urticae</name>
    <name type="common">Two-spotted spider mite</name>
    <dbReference type="NCBI Taxonomy" id="32264"/>
    <lineage>
        <taxon>Eukaryota</taxon>
        <taxon>Metazoa</taxon>
        <taxon>Ecdysozoa</taxon>
        <taxon>Arthropoda</taxon>
        <taxon>Chelicerata</taxon>
        <taxon>Arachnida</taxon>
        <taxon>Acari</taxon>
        <taxon>Acariformes</taxon>
        <taxon>Trombidiformes</taxon>
        <taxon>Prostigmata</taxon>
        <taxon>Eleutherengona</taxon>
        <taxon>Raphignathae</taxon>
        <taxon>Tetranychoidea</taxon>
        <taxon>Tetranychidae</taxon>
        <taxon>Tetranychus</taxon>
    </lineage>
</organism>
<name>T1KRF2_TETUR</name>
<accession>T1KRF2</accession>
<proteinExistence type="predicted"/>
<reference evidence="1" key="2">
    <citation type="submission" date="2015-06" db="UniProtKB">
        <authorList>
            <consortium name="EnsemblMetazoa"/>
        </authorList>
    </citation>
    <scope>IDENTIFICATION</scope>
</reference>
<evidence type="ECO:0000313" key="2">
    <source>
        <dbReference type="Proteomes" id="UP000015104"/>
    </source>
</evidence>
<protein>
    <submittedName>
        <fullName evidence="1">Uncharacterized protein</fullName>
    </submittedName>
</protein>
<dbReference type="HOGENOM" id="CLU_3415448_0_0_1"/>
<reference evidence="2" key="1">
    <citation type="submission" date="2011-08" db="EMBL/GenBank/DDBJ databases">
        <authorList>
            <person name="Rombauts S."/>
        </authorList>
    </citation>
    <scope>NUCLEOTIDE SEQUENCE</scope>
    <source>
        <strain evidence="2">London</strain>
    </source>
</reference>
<keyword evidence="2" id="KW-1185">Reference proteome</keyword>
<sequence>MSLIELSTRDSNLLPRRQDYLEVSQLA</sequence>
<dbReference type="EnsemblMetazoa" id="tetur18g03320.1">
    <property type="protein sequence ID" value="tetur18g03320.1"/>
    <property type="gene ID" value="tetur18g03320"/>
</dbReference>
<evidence type="ECO:0000313" key="1">
    <source>
        <dbReference type="EnsemblMetazoa" id="tetur18g03320.1"/>
    </source>
</evidence>
<dbReference type="AlphaFoldDB" id="T1KRF2"/>
<dbReference type="EMBL" id="CAEY01000390">
    <property type="status" value="NOT_ANNOTATED_CDS"/>
    <property type="molecule type" value="Genomic_DNA"/>
</dbReference>